<keyword evidence="2" id="KW-0732">Signal</keyword>
<keyword evidence="4" id="KW-1185">Reference proteome</keyword>
<gene>
    <name evidence="3" type="ORF">BVRB_009100</name>
</gene>
<feature type="compositionally biased region" description="Polar residues" evidence="1">
    <location>
        <begin position="76"/>
        <end position="89"/>
    </location>
</feature>
<evidence type="ECO:0000256" key="1">
    <source>
        <dbReference type="SAM" id="MobiDB-lite"/>
    </source>
</evidence>
<dbReference type="AlphaFoldDB" id="A0A0J8B6C1"/>
<organism evidence="3 4">
    <name type="scientific">Beta vulgaris subsp. vulgaris</name>
    <name type="common">Beet</name>
    <dbReference type="NCBI Taxonomy" id="3555"/>
    <lineage>
        <taxon>Eukaryota</taxon>
        <taxon>Viridiplantae</taxon>
        <taxon>Streptophyta</taxon>
        <taxon>Embryophyta</taxon>
        <taxon>Tracheophyta</taxon>
        <taxon>Spermatophyta</taxon>
        <taxon>Magnoliopsida</taxon>
        <taxon>eudicotyledons</taxon>
        <taxon>Gunneridae</taxon>
        <taxon>Pentapetalae</taxon>
        <taxon>Caryophyllales</taxon>
        <taxon>Chenopodiaceae</taxon>
        <taxon>Betoideae</taxon>
        <taxon>Beta</taxon>
    </lineage>
</organism>
<accession>A0A0J8B6C1</accession>
<sequence>MENRAFLLLLVVCLTFALGSKTAVSLSPGRTLSEYEDLTVNNNHDKESYVVDLTLVEDMESEDQIEGTIPRRMMIITTSDYQTGPNNDHNPGRGGR</sequence>
<dbReference type="EMBL" id="KQ090481">
    <property type="protein sequence ID" value="KMS95347.1"/>
    <property type="molecule type" value="Genomic_DNA"/>
</dbReference>
<dbReference type="Proteomes" id="UP000035740">
    <property type="component" value="Unassembled WGS sequence"/>
</dbReference>
<feature type="region of interest" description="Disordered" evidence="1">
    <location>
        <begin position="76"/>
        <end position="96"/>
    </location>
</feature>
<proteinExistence type="predicted"/>
<dbReference type="Gramene" id="KMS95347">
    <property type="protein sequence ID" value="KMS95347"/>
    <property type="gene ID" value="BVRB_009100"/>
</dbReference>
<evidence type="ECO:0000313" key="3">
    <source>
        <dbReference type="EMBL" id="KMS95347.1"/>
    </source>
</evidence>
<feature type="signal peptide" evidence="2">
    <location>
        <begin position="1"/>
        <end position="19"/>
    </location>
</feature>
<reference evidence="3 4" key="1">
    <citation type="journal article" date="2014" name="Nature">
        <title>The genome of the recently domesticated crop plant sugar beet (Beta vulgaris).</title>
        <authorList>
            <person name="Dohm J.C."/>
            <person name="Minoche A.E."/>
            <person name="Holtgrawe D."/>
            <person name="Capella-Gutierrez S."/>
            <person name="Zakrzewski F."/>
            <person name="Tafer H."/>
            <person name="Rupp O."/>
            <person name="Sorensen T.R."/>
            <person name="Stracke R."/>
            <person name="Reinhardt R."/>
            <person name="Goesmann A."/>
            <person name="Kraft T."/>
            <person name="Schulz B."/>
            <person name="Stadler P.F."/>
            <person name="Schmidt T."/>
            <person name="Gabaldon T."/>
            <person name="Lehrach H."/>
            <person name="Weisshaar B."/>
            <person name="Himmelbauer H."/>
        </authorList>
    </citation>
    <scope>NUCLEOTIDE SEQUENCE [LARGE SCALE GENOMIC DNA]</scope>
    <source>
        <tissue evidence="3">Taproot</tissue>
    </source>
</reference>
<evidence type="ECO:0000256" key="2">
    <source>
        <dbReference type="SAM" id="SignalP"/>
    </source>
</evidence>
<evidence type="ECO:0000313" key="4">
    <source>
        <dbReference type="Proteomes" id="UP000035740"/>
    </source>
</evidence>
<feature type="chain" id="PRO_5005294159" evidence="2">
    <location>
        <begin position="20"/>
        <end position="96"/>
    </location>
</feature>
<protein>
    <submittedName>
        <fullName evidence="3">Uncharacterized protein</fullName>
    </submittedName>
</protein>
<name>A0A0J8B6C1_BETVV</name>